<dbReference type="OrthoDB" id="10388798at2759"/>
<name>A0A8H3IB44_9LECA</name>
<sequence length="245" mass="25815">MDKDGNPDDLDSADVTLVLALGNPDGVALWKPDRSEALGRVKEGTVRVEPLVEIVGSPEGDDVTDPEDVPIAVLFDDIVGIRDGVDPPDEVLLDEIVGSPDGLEDDIPVEELLLVDIVGTPDGAALVGNPMDERFDGAVGNPEKAVELWYPDRSETLGKLKGGIVPEELLAGMVGTPDGTERVGITVNELLEEVVGDPEAAVDTVGNANGAGLLASPFDEMFKERVGTPDEAVEFWNPDRSDAIG</sequence>
<evidence type="ECO:0000313" key="2">
    <source>
        <dbReference type="Proteomes" id="UP000664203"/>
    </source>
</evidence>
<protein>
    <submittedName>
        <fullName evidence="1">Uncharacterized protein</fullName>
    </submittedName>
</protein>
<keyword evidence="2" id="KW-1185">Reference proteome</keyword>
<proteinExistence type="predicted"/>
<dbReference type="Proteomes" id="UP000664203">
    <property type="component" value="Unassembled WGS sequence"/>
</dbReference>
<organism evidence="1 2">
    <name type="scientific">Alectoria fallacina</name>
    <dbReference type="NCBI Taxonomy" id="1903189"/>
    <lineage>
        <taxon>Eukaryota</taxon>
        <taxon>Fungi</taxon>
        <taxon>Dikarya</taxon>
        <taxon>Ascomycota</taxon>
        <taxon>Pezizomycotina</taxon>
        <taxon>Lecanoromycetes</taxon>
        <taxon>OSLEUM clade</taxon>
        <taxon>Lecanoromycetidae</taxon>
        <taxon>Lecanorales</taxon>
        <taxon>Lecanorineae</taxon>
        <taxon>Parmeliaceae</taxon>
        <taxon>Alectoria</taxon>
    </lineage>
</organism>
<dbReference type="AlphaFoldDB" id="A0A8H3IB44"/>
<gene>
    <name evidence="1" type="ORF">ALECFALPRED_005982</name>
</gene>
<dbReference type="EMBL" id="CAJPDR010000038">
    <property type="protein sequence ID" value="CAF9909725.1"/>
    <property type="molecule type" value="Genomic_DNA"/>
</dbReference>
<evidence type="ECO:0000313" key="1">
    <source>
        <dbReference type="EMBL" id="CAF9909725.1"/>
    </source>
</evidence>
<accession>A0A8H3IB44</accession>
<reference evidence="1" key="1">
    <citation type="submission" date="2021-03" db="EMBL/GenBank/DDBJ databases">
        <authorList>
            <person name="Tagirdzhanova G."/>
        </authorList>
    </citation>
    <scope>NUCLEOTIDE SEQUENCE</scope>
</reference>
<comment type="caution">
    <text evidence="1">The sequence shown here is derived from an EMBL/GenBank/DDBJ whole genome shotgun (WGS) entry which is preliminary data.</text>
</comment>